<dbReference type="InParanoid" id="A0A0D0DY91"/>
<name>A0A0D0DY91_9AGAM</name>
<dbReference type="EMBL" id="KN825379">
    <property type="protein sequence ID" value="KIK91514.1"/>
    <property type="molecule type" value="Genomic_DNA"/>
</dbReference>
<reference evidence="1 2" key="1">
    <citation type="submission" date="2014-04" db="EMBL/GenBank/DDBJ databases">
        <authorList>
            <consortium name="DOE Joint Genome Institute"/>
            <person name="Kuo A."/>
            <person name="Kohler A."/>
            <person name="Jargeat P."/>
            <person name="Nagy L.G."/>
            <person name="Floudas D."/>
            <person name="Copeland A."/>
            <person name="Barry K.W."/>
            <person name="Cichocki N."/>
            <person name="Veneault-Fourrey C."/>
            <person name="LaButti K."/>
            <person name="Lindquist E.A."/>
            <person name="Lipzen A."/>
            <person name="Lundell T."/>
            <person name="Morin E."/>
            <person name="Murat C."/>
            <person name="Sun H."/>
            <person name="Tunlid A."/>
            <person name="Henrissat B."/>
            <person name="Grigoriev I.V."/>
            <person name="Hibbett D.S."/>
            <person name="Martin F."/>
            <person name="Nordberg H.P."/>
            <person name="Cantor M.N."/>
            <person name="Hua S.X."/>
        </authorList>
    </citation>
    <scope>NUCLEOTIDE SEQUENCE [LARGE SCALE GENOMIC DNA]</scope>
    <source>
        <strain evidence="1 2">Ve08.2h10</strain>
    </source>
</reference>
<gene>
    <name evidence="1" type="ORF">PAXRUDRAFT_797216</name>
</gene>
<protein>
    <submittedName>
        <fullName evidence="1">Uncharacterized protein</fullName>
    </submittedName>
</protein>
<evidence type="ECO:0000313" key="2">
    <source>
        <dbReference type="Proteomes" id="UP000054538"/>
    </source>
</evidence>
<accession>A0A0D0DY91</accession>
<sequence>MQACVIIYALTSLKIVPHMFQLHASLAILNGHDTIITAGTGSGKYDIGHLKLPM</sequence>
<evidence type="ECO:0000313" key="1">
    <source>
        <dbReference type="EMBL" id="KIK91514.1"/>
    </source>
</evidence>
<dbReference type="HOGENOM" id="CLU_001103_20_3_1"/>
<proteinExistence type="predicted"/>
<dbReference type="AlphaFoldDB" id="A0A0D0DY91"/>
<dbReference type="OrthoDB" id="2656898at2759"/>
<keyword evidence="2" id="KW-1185">Reference proteome</keyword>
<dbReference type="Proteomes" id="UP000054538">
    <property type="component" value="Unassembled WGS sequence"/>
</dbReference>
<reference evidence="2" key="2">
    <citation type="submission" date="2015-01" db="EMBL/GenBank/DDBJ databases">
        <title>Evolutionary Origins and Diversification of the Mycorrhizal Mutualists.</title>
        <authorList>
            <consortium name="DOE Joint Genome Institute"/>
            <consortium name="Mycorrhizal Genomics Consortium"/>
            <person name="Kohler A."/>
            <person name="Kuo A."/>
            <person name="Nagy L.G."/>
            <person name="Floudas D."/>
            <person name="Copeland A."/>
            <person name="Barry K.W."/>
            <person name="Cichocki N."/>
            <person name="Veneault-Fourrey C."/>
            <person name="LaButti K."/>
            <person name="Lindquist E.A."/>
            <person name="Lipzen A."/>
            <person name="Lundell T."/>
            <person name="Morin E."/>
            <person name="Murat C."/>
            <person name="Riley R."/>
            <person name="Ohm R."/>
            <person name="Sun H."/>
            <person name="Tunlid A."/>
            <person name="Henrissat B."/>
            <person name="Grigoriev I.V."/>
            <person name="Hibbett D.S."/>
            <person name="Martin F."/>
        </authorList>
    </citation>
    <scope>NUCLEOTIDE SEQUENCE [LARGE SCALE GENOMIC DNA]</scope>
    <source>
        <strain evidence="2">Ve08.2h10</strain>
    </source>
</reference>
<organism evidence="1 2">
    <name type="scientific">Paxillus rubicundulus Ve08.2h10</name>
    <dbReference type="NCBI Taxonomy" id="930991"/>
    <lineage>
        <taxon>Eukaryota</taxon>
        <taxon>Fungi</taxon>
        <taxon>Dikarya</taxon>
        <taxon>Basidiomycota</taxon>
        <taxon>Agaricomycotina</taxon>
        <taxon>Agaricomycetes</taxon>
        <taxon>Agaricomycetidae</taxon>
        <taxon>Boletales</taxon>
        <taxon>Paxilineae</taxon>
        <taxon>Paxillaceae</taxon>
        <taxon>Paxillus</taxon>
    </lineage>
</organism>